<reference evidence="1 2" key="1">
    <citation type="journal article" date="2012" name="J. Bacteriol.">
        <title>Genome sequence of benzo(a)pyrene-degrading bacterium Novosphingobium pentaromativorans US6-1.</title>
        <authorList>
            <person name="Luo Y.R."/>
            <person name="Kang S.G."/>
            <person name="Kim S.J."/>
            <person name="Kim M.R."/>
            <person name="Li N."/>
            <person name="Lee J.H."/>
            <person name="Kwon K.K."/>
        </authorList>
    </citation>
    <scope>NUCLEOTIDE SEQUENCE [LARGE SCALE GENOMIC DNA]</scope>
    <source>
        <strain evidence="1 2">US6-1</strain>
    </source>
</reference>
<protein>
    <submittedName>
        <fullName evidence="1">Uncharacterized protein</fullName>
    </submittedName>
</protein>
<dbReference type="AlphaFoldDB" id="G6EKS2"/>
<dbReference type="Proteomes" id="UP000004030">
    <property type="component" value="Unassembled WGS sequence"/>
</dbReference>
<evidence type="ECO:0000313" key="1">
    <source>
        <dbReference type="EMBL" id="EHJ58101.1"/>
    </source>
</evidence>
<evidence type="ECO:0000313" key="2">
    <source>
        <dbReference type="Proteomes" id="UP000004030"/>
    </source>
</evidence>
<name>G6EKS2_9SPHN</name>
<dbReference type="PATRIC" id="fig|1088721.3.peg.4851"/>
<gene>
    <name evidence="1" type="ORF">NSU_4943</name>
</gene>
<accession>G6EKS2</accession>
<keyword evidence="2" id="KW-1185">Reference proteome</keyword>
<dbReference type="EMBL" id="AGFM01000111">
    <property type="protein sequence ID" value="EHJ58101.1"/>
    <property type="molecule type" value="Genomic_DNA"/>
</dbReference>
<sequence>MLDGQCLGEGPVDPVDATLCEDVPGQWLVVRDHALFERDPVLDRPVEVADRDQAARDAVRPEIGVMVIADDDDGIGPKLDQARCDVLERLEYGVFLRLVRQALQHTRKRRVMRHQETAHYFSHDPIPSSYPFECWCGGAQPQAGAR</sequence>
<comment type="caution">
    <text evidence="1">The sequence shown here is derived from an EMBL/GenBank/DDBJ whole genome shotgun (WGS) entry which is preliminary data.</text>
</comment>
<proteinExistence type="predicted"/>
<organism evidence="1 2">
    <name type="scientific">Novosphingobium pentaromativorans US6-1</name>
    <dbReference type="NCBI Taxonomy" id="1088721"/>
    <lineage>
        <taxon>Bacteria</taxon>
        <taxon>Pseudomonadati</taxon>
        <taxon>Pseudomonadota</taxon>
        <taxon>Alphaproteobacteria</taxon>
        <taxon>Sphingomonadales</taxon>
        <taxon>Sphingomonadaceae</taxon>
        <taxon>Novosphingobium</taxon>
    </lineage>
</organism>